<evidence type="ECO:0000313" key="4">
    <source>
        <dbReference type="Proteomes" id="UP001343492"/>
    </source>
</evidence>
<dbReference type="EMBL" id="JAZDQV010000001">
    <property type="protein sequence ID" value="MEE1876126.1"/>
    <property type="molecule type" value="Genomic_DNA"/>
</dbReference>
<comment type="caution">
    <text evidence="3">The sequence shown here is derived from an EMBL/GenBank/DDBJ whole genome shotgun (WGS) entry which is preliminary data.</text>
</comment>
<keyword evidence="4" id="KW-1185">Reference proteome</keyword>
<proteinExistence type="predicted"/>
<keyword evidence="1" id="KW-0732">Signal</keyword>
<sequence length="151" mass="15664">MRYVTGLAGALAPLLLGAGLVAAGAASAQDADYAYVGATLFGENEVGHEGAGEDVSGDFNAELDLTNGKICYLLEVEGLDEVVAAHIHEGREGSNGAPVMSLQLASDNGDDVCVDADKELLKRIARRSDGYYVNVHTKAFPEGAVRGQLGK</sequence>
<feature type="domain" description="CHRD" evidence="2">
    <location>
        <begin position="34"/>
        <end position="151"/>
    </location>
</feature>
<feature type="chain" id="PRO_5047416830" evidence="1">
    <location>
        <begin position="29"/>
        <end position="151"/>
    </location>
</feature>
<dbReference type="SMART" id="SM00754">
    <property type="entry name" value="CHRD"/>
    <property type="match status" value="1"/>
</dbReference>
<gene>
    <name evidence="3" type="ORF">VRS74_00320</name>
</gene>
<dbReference type="Proteomes" id="UP001343492">
    <property type="component" value="Unassembled WGS sequence"/>
</dbReference>
<dbReference type="RefSeq" id="WP_354143241.1">
    <property type="nucleotide sequence ID" value="NZ_JAZDQV010000001.1"/>
</dbReference>
<accession>A0ABU7GAZ5</accession>
<reference evidence="3 4" key="1">
    <citation type="submission" date="2024-01" db="EMBL/GenBank/DDBJ databases">
        <title>The genome sequence of Erythrobacteraceae sp. strain 1XM1-14.</title>
        <authorList>
            <person name="Liu Y."/>
        </authorList>
    </citation>
    <scope>NUCLEOTIDE SEQUENCE [LARGE SCALE GENOMIC DNA]</scope>
    <source>
        <strain evidence="3 4">1XM1-14</strain>
    </source>
</reference>
<dbReference type="InterPro" id="IPR010895">
    <property type="entry name" value="CHRD"/>
</dbReference>
<name>A0ABU7GAZ5_9SPHN</name>
<dbReference type="Pfam" id="PF07452">
    <property type="entry name" value="CHRD"/>
    <property type="match status" value="1"/>
</dbReference>
<evidence type="ECO:0000256" key="1">
    <source>
        <dbReference type="SAM" id="SignalP"/>
    </source>
</evidence>
<organism evidence="3 4">
    <name type="scientific">Altererythrobacter litoralis</name>
    <dbReference type="NCBI Taxonomy" id="3113904"/>
    <lineage>
        <taxon>Bacteria</taxon>
        <taxon>Pseudomonadati</taxon>
        <taxon>Pseudomonadota</taxon>
        <taxon>Alphaproteobacteria</taxon>
        <taxon>Sphingomonadales</taxon>
        <taxon>Erythrobacteraceae</taxon>
        <taxon>Altererythrobacter</taxon>
    </lineage>
</organism>
<evidence type="ECO:0000259" key="2">
    <source>
        <dbReference type="SMART" id="SM00754"/>
    </source>
</evidence>
<evidence type="ECO:0000313" key="3">
    <source>
        <dbReference type="EMBL" id="MEE1876126.1"/>
    </source>
</evidence>
<protein>
    <submittedName>
        <fullName evidence="3">CHRD domain-containing protein</fullName>
    </submittedName>
</protein>
<feature type="signal peptide" evidence="1">
    <location>
        <begin position="1"/>
        <end position="28"/>
    </location>
</feature>